<feature type="transmembrane region" description="Helical" evidence="7">
    <location>
        <begin position="6"/>
        <end position="27"/>
    </location>
</feature>
<feature type="transmembrane region" description="Helical" evidence="7">
    <location>
        <begin position="39"/>
        <end position="62"/>
    </location>
</feature>
<organism evidence="8 9">
    <name type="scientific">Tenuifilum thalassicum</name>
    <dbReference type="NCBI Taxonomy" id="2590900"/>
    <lineage>
        <taxon>Bacteria</taxon>
        <taxon>Pseudomonadati</taxon>
        <taxon>Bacteroidota</taxon>
        <taxon>Bacteroidia</taxon>
        <taxon>Bacteroidales</taxon>
        <taxon>Tenuifilaceae</taxon>
        <taxon>Tenuifilum</taxon>
    </lineage>
</organism>
<dbReference type="AlphaFoldDB" id="A0A7D4BEX1"/>
<evidence type="ECO:0000256" key="2">
    <source>
        <dbReference type="ARBA" id="ARBA00006434"/>
    </source>
</evidence>
<feature type="transmembrane region" description="Helical" evidence="7">
    <location>
        <begin position="185"/>
        <end position="203"/>
    </location>
</feature>
<proteinExistence type="inferred from homology"/>
<dbReference type="GO" id="GO:0005886">
    <property type="term" value="C:plasma membrane"/>
    <property type="evidence" value="ECO:0007669"/>
    <property type="project" value="TreeGrafter"/>
</dbReference>
<gene>
    <name evidence="8" type="ORF">FHG85_12990</name>
</gene>
<accession>A0A7D4BEX1</accession>
<evidence type="ECO:0000313" key="8">
    <source>
        <dbReference type="EMBL" id="QKG81143.1"/>
    </source>
</evidence>
<sequence>MKFETIDYIVFAAYALLIVSLGLWVSFRKRDSETNSGDYFLAGRALPWWAIGASLIASNISAEQFIGMSGSGFAIGLGIASYEWMAALTLILVAVFFLPIFLEKKIFTMPQFLESRYDKRVKTVMAGFWLLVFVFVNLTSIIYLGALAMYNIMGVPMLYAMIGLAFFAALYSIYGGLKAVAWTDVVQVVFLVGGGLVTTYFALDYLSGGHGFIAGFKELLQKAPEKFDMILEKGTLMIPDGKGGLKDAYLDLPGISVLIGGMWVANLYYWGCNQYIIQRALAAKSVKEAQNGLVFAAYLKLLIPLIVVIPGIVAFALNADITKSDEAYPWLLHNFVPTGVKGLAFAALVAAIVSSLASMMNSVSTIFTMDIYREYIDKKASEHKLVTVGRLASLTALIIAVIIAPQLSTLDQAFQYIQEFTGFVSPGALAIFLAGFFYKKATANGALAAAIGTFVFSLLFKVFMPTLPFMDRMGIVFLLSMLLIWIFARIEGNKNHEKAITISFDMFKTSKAFVIGSIGVIVILIFFYTIWW</sequence>
<dbReference type="PANTHER" id="PTHR11819:SF195">
    <property type="entry name" value="SODIUM_GLUCOSE COTRANSPORTER 4"/>
    <property type="match status" value="1"/>
</dbReference>
<name>A0A7D4BEX1_9BACT</name>
<comment type="subcellular location">
    <subcellularLocation>
        <location evidence="1">Membrane</location>
        <topology evidence="1">Multi-pass membrane protein</topology>
    </subcellularLocation>
</comment>
<dbReference type="KEGG" id="ttz:FHG85_12990"/>
<protein>
    <submittedName>
        <fullName evidence="8">Sodium/solute symporter</fullName>
    </submittedName>
</protein>
<evidence type="ECO:0000313" key="9">
    <source>
        <dbReference type="Proteomes" id="UP000500961"/>
    </source>
</evidence>
<dbReference type="CDD" id="cd10325">
    <property type="entry name" value="SLC5sbd_vSGLT"/>
    <property type="match status" value="1"/>
</dbReference>
<evidence type="ECO:0000256" key="5">
    <source>
        <dbReference type="ARBA" id="ARBA00023136"/>
    </source>
</evidence>
<feature type="transmembrane region" description="Helical" evidence="7">
    <location>
        <begin position="152"/>
        <end position="173"/>
    </location>
</feature>
<dbReference type="InterPro" id="IPR038377">
    <property type="entry name" value="Na/Glc_symporter_sf"/>
</dbReference>
<dbReference type="NCBIfam" id="TIGR00813">
    <property type="entry name" value="sss"/>
    <property type="match status" value="1"/>
</dbReference>
<evidence type="ECO:0000256" key="1">
    <source>
        <dbReference type="ARBA" id="ARBA00004141"/>
    </source>
</evidence>
<keyword evidence="4 7" id="KW-1133">Transmembrane helix</keyword>
<feature type="transmembrane region" description="Helical" evidence="7">
    <location>
        <begin position="82"/>
        <end position="102"/>
    </location>
</feature>
<feature type="transmembrane region" description="Helical" evidence="7">
    <location>
        <begin position="252"/>
        <end position="271"/>
    </location>
</feature>
<evidence type="ECO:0000256" key="6">
    <source>
        <dbReference type="RuleBase" id="RU362091"/>
    </source>
</evidence>
<dbReference type="PROSITE" id="PS50283">
    <property type="entry name" value="NA_SOLUT_SYMP_3"/>
    <property type="match status" value="1"/>
</dbReference>
<dbReference type="Proteomes" id="UP000500961">
    <property type="component" value="Chromosome"/>
</dbReference>
<feature type="transmembrane region" description="Helical" evidence="7">
    <location>
        <begin position="388"/>
        <end position="408"/>
    </location>
</feature>
<keyword evidence="5 7" id="KW-0472">Membrane</keyword>
<feature type="transmembrane region" description="Helical" evidence="7">
    <location>
        <begin position="473"/>
        <end position="491"/>
    </location>
</feature>
<evidence type="ECO:0000256" key="7">
    <source>
        <dbReference type="SAM" id="Phobius"/>
    </source>
</evidence>
<dbReference type="RefSeq" id="WP_173076612.1">
    <property type="nucleotide sequence ID" value="NZ_CP041345.1"/>
</dbReference>
<feature type="transmembrane region" description="Helical" evidence="7">
    <location>
        <begin position="123"/>
        <end position="146"/>
    </location>
</feature>
<dbReference type="EMBL" id="CP041345">
    <property type="protein sequence ID" value="QKG81143.1"/>
    <property type="molecule type" value="Genomic_DNA"/>
</dbReference>
<feature type="transmembrane region" description="Helical" evidence="7">
    <location>
        <begin position="420"/>
        <end position="438"/>
    </location>
</feature>
<dbReference type="Gene3D" id="1.20.1730.10">
    <property type="entry name" value="Sodium/glucose cotransporter"/>
    <property type="match status" value="1"/>
</dbReference>
<keyword evidence="9" id="KW-1185">Reference proteome</keyword>
<reference evidence="8 9" key="1">
    <citation type="submission" date="2019-07" db="EMBL/GenBank/DDBJ databases">
        <title>Thalassofilum flectens gen. nov., sp. nov., a novel moderate thermophilic anaerobe from a shallow sea hot spring in Kunashir Island (Russia), representing a new family in the order Bacteroidales, and proposal of Thalassofilacea fam. nov.</title>
        <authorList>
            <person name="Kochetkova T.V."/>
            <person name="Podosokorskaya O.A."/>
            <person name="Novikov A."/>
            <person name="Elcheninov A.G."/>
            <person name="Toshchakov S.V."/>
            <person name="Kublanov I.V."/>
        </authorList>
    </citation>
    <scope>NUCLEOTIDE SEQUENCE [LARGE SCALE GENOMIC DNA]</scope>
    <source>
        <strain evidence="8 9">38-H</strain>
    </source>
</reference>
<feature type="transmembrane region" description="Helical" evidence="7">
    <location>
        <begin position="343"/>
        <end position="367"/>
    </location>
</feature>
<feature type="transmembrane region" description="Helical" evidence="7">
    <location>
        <begin position="292"/>
        <end position="317"/>
    </location>
</feature>
<dbReference type="GO" id="GO:0005412">
    <property type="term" value="F:D-glucose:sodium symporter activity"/>
    <property type="evidence" value="ECO:0007669"/>
    <property type="project" value="TreeGrafter"/>
</dbReference>
<comment type="similarity">
    <text evidence="2 6">Belongs to the sodium:solute symporter (SSF) (TC 2.A.21) family.</text>
</comment>
<feature type="transmembrane region" description="Helical" evidence="7">
    <location>
        <begin position="445"/>
        <end position="467"/>
    </location>
</feature>
<dbReference type="InterPro" id="IPR001734">
    <property type="entry name" value="Na/solute_symporter"/>
</dbReference>
<feature type="transmembrane region" description="Helical" evidence="7">
    <location>
        <begin position="512"/>
        <end position="531"/>
    </location>
</feature>
<evidence type="ECO:0000256" key="3">
    <source>
        <dbReference type="ARBA" id="ARBA00022692"/>
    </source>
</evidence>
<keyword evidence="3 7" id="KW-0812">Transmembrane</keyword>
<dbReference type="Pfam" id="PF00474">
    <property type="entry name" value="SSF"/>
    <property type="match status" value="1"/>
</dbReference>
<evidence type="ECO:0000256" key="4">
    <source>
        <dbReference type="ARBA" id="ARBA00022989"/>
    </source>
</evidence>
<dbReference type="PANTHER" id="PTHR11819">
    <property type="entry name" value="SOLUTE CARRIER FAMILY 5"/>
    <property type="match status" value="1"/>
</dbReference>